<organism evidence="19 20">
    <name type="scientific">Sarcophilus harrisii</name>
    <name type="common">Tasmanian devil</name>
    <name type="synonym">Sarcophilus laniarius</name>
    <dbReference type="NCBI Taxonomy" id="9305"/>
    <lineage>
        <taxon>Eukaryota</taxon>
        <taxon>Metazoa</taxon>
        <taxon>Chordata</taxon>
        <taxon>Craniata</taxon>
        <taxon>Vertebrata</taxon>
        <taxon>Euteleostomi</taxon>
        <taxon>Mammalia</taxon>
        <taxon>Metatheria</taxon>
        <taxon>Dasyuromorphia</taxon>
        <taxon>Dasyuridae</taxon>
        <taxon>Sarcophilus</taxon>
    </lineage>
</organism>
<dbReference type="PROSITE" id="PS50846">
    <property type="entry name" value="HMA_2"/>
    <property type="match status" value="1"/>
</dbReference>
<comment type="cofactor">
    <cofactor evidence="1">
        <name>Zn(2+)</name>
        <dbReference type="ChEBI" id="CHEBI:29105"/>
    </cofactor>
</comment>
<dbReference type="GO" id="GO:0005737">
    <property type="term" value="C:cytoplasm"/>
    <property type="evidence" value="ECO:0007669"/>
    <property type="project" value="UniProtKB-SubCell"/>
</dbReference>
<keyword evidence="6" id="KW-0479">Metal-binding</keyword>
<evidence type="ECO:0000256" key="14">
    <source>
        <dbReference type="ARBA" id="ARBA00056527"/>
    </source>
</evidence>
<dbReference type="InterPro" id="IPR036163">
    <property type="entry name" value="HMA_dom_sf"/>
</dbReference>
<reference evidence="19" key="3">
    <citation type="submission" date="2025-09" db="UniProtKB">
        <authorList>
            <consortium name="Ensembl"/>
        </authorList>
    </citation>
    <scope>IDENTIFICATION</scope>
</reference>
<keyword evidence="4" id="KW-0963">Cytoplasm</keyword>
<dbReference type="Gene3D" id="2.60.40.200">
    <property type="entry name" value="Superoxide dismutase, copper/zinc binding domain"/>
    <property type="match status" value="1"/>
</dbReference>
<dbReference type="PROSITE" id="PS00332">
    <property type="entry name" value="SOD_CU_ZN_2"/>
    <property type="match status" value="1"/>
</dbReference>
<comment type="subunit">
    <text evidence="15">Homodimer, and heterodimer with SOD1. Interacts with COMMD1. Interacts with XIAP/BIRC4. Interacts with SLC31A1(via C-terminal domain); this interaction is Cu(1+)-mediated. The heterodimer CCS:SOD1 interacts with SLC31A1; this heterotrimer is Cu(1+)-mediated and its maintenance is regulated through SOD1 activation.</text>
</comment>
<gene>
    <name evidence="19" type="primary">CCS</name>
</gene>
<dbReference type="GO" id="GO:0006801">
    <property type="term" value="P:superoxide metabolic process"/>
    <property type="evidence" value="ECO:0007669"/>
    <property type="project" value="InterPro"/>
</dbReference>
<feature type="compositionally biased region" description="Low complexity" evidence="17">
    <location>
        <begin position="75"/>
        <end position="88"/>
    </location>
</feature>
<evidence type="ECO:0000256" key="8">
    <source>
        <dbReference type="ARBA" id="ARBA00022843"/>
    </source>
</evidence>
<dbReference type="Pfam" id="PF00403">
    <property type="entry name" value="HMA"/>
    <property type="match status" value="1"/>
</dbReference>
<evidence type="ECO:0000256" key="12">
    <source>
        <dbReference type="ARBA" id="ARBA00025798"/>
    </source>
</evidence>
<dbReference type="FunCoup" id="A0A7N4Q0Y4">
    <property type="interactions" value="1401"/>
</dbReference>
<dbReference type="PRINTS" id="PR00068">
    <property type="entry name" value="CUZNDISMTASE"/>
</dbReference>
<keyword evidence="10" id="KW-1015">Disulfide bond</keyword>
<evidence type="ECO:0000256" key="11">
    <source>
        <dbReference type="ARBA" id="ARBA00023186"/>
    </source>
</evidence>
<dbReference type="InterPro" id="IPR001424">
    <property type="entry name" value="SOD_Cu_Zn_dom"/>
</dbReference>
<dbReference type="Proteomes" id="UP000007648">
    <property type="component" value="Unassembled WGS sequence"/>
</dbReference>
<evidence type="ECO:0000256" key="17">
    <source>
        <dbReference type="SAM" id="MobiDB-lite"/>
    </source>
</evidence>
<evidence type="ECO:0000256" key="9">
    <source>
        <dbReference type="ARBA" id="ARBA00023008"/>
    </source>
</evidence>
<evidence type="ECO:0000256" key="2">
    <source>
        <dbReference type="ARBA" id="ARBA00001973"/>
    </source>
</evidence>
<evidence type="ECO:0000256" key="16">
    <source>
        <dbReference type="ARBA" id="ARBA00068249"/>
    </source>
</evidence>
<dbReference type="Gene3D" id="3.30.70.100">
    <property type="match status" value="1"/>
</dbReference>
<evidence type="ECO:0000256" key="15">
    <source>
        <dbReference type="ARBA" id="ARBA00065113"/>
    </source>
</evidence>
<dbReference type="SUPFAM" id="SSF49329">
    <property type="entry name" value="Cu,Zn superoxide dismutase-like"/>
    <property type="match status" value="1"/>
</dbReference>
<reference evidence="19 20" key="1">
    <citation type="journal article" date="2011" name="Proc. Natl. Acad. Sci. U.S.A.">
        <title>Genetic diversity and population structure of the endangered marsupial Sarcophilus harrisii (Tasmanian devil).</title>
        <authorList>
            <person name="Miller W."/>
            <person name="Hayes V.M."/>
            <person name="Ratan A."/>
            <person name="Petersen D.C."/>
            <person name="Wittekindt N.E."/>
            <person name="Miller J."/>
            <person name="Walenz B."/>
            <person name="Knight J."/>
            <person name="Qi J."/>
            <person name="Zhao F."/>
            <person name="Wang Q."/>
            <person name="Bedoya-Reina O.C."/>
            <person name="Katiyar N."/>
            <person name="Tomsho L.P."/>
            <person name="Kasson L.M."/>
            <person name="Hardie R.A."/>
            <person name="Woodbridge P."/>
            <person name="Tindall E.A."/>
            <person name="Bertelsen M.F."/>
            <person name="Dixon D."/>
            <person name="Pyecroft S."/>
            <person name="Helgen K.M."/>
            <person name="Lesk A.M."/>
            <person name="Pringle T.H."/>
            <person name="Patterson N."/>
            <person name="Zhang Y."/>
            <person name="Kreiss A."/>
            <person name="Woods G.M."/>
            <person name="Jones M.E."/>
            <person name="Schuster S.C."/>
        </authorList>
    </citation>
    <scope>NUCLEOTIDE SEQUENCE [LARGE SCALE GENOMIC DNA]</scope>
</reference>
<dbReference type="InParanoid" id="A0A7N4Q0Y4"/>
<dbReference type="GO" id="GO:0005507">
    <property type="term" value="F:copper ion binding"/>
    <property type="evidence" value="ECO:0007669"/>
    <property type="project" value="InterPro"/>
</dbReference>
<dbReference type="Pfam" id="PF00080">
    <property type="entry name" value="Sod_Cu"/>
    <property type="match status" value="1"/>
</dbReference>
<dbReference type="GeneTree" id="ENSGT00940000159785"/>
<keyword evidence="20" id="KW-1185">Reference proteome</keyword>
<dbReference type="InterPro" id="IPR018152">
    <property type="entry name" value="SOD_Cu/Zn_BS"/>
</dbReference>
<evidence type="ECO:0000256" key="13">
    <source>
        <dbReference type="ARBA" id="ARBA00032899"/>
    </source>
</evidence>
<keyword evidence="9" id="KW-0186">Copper</keyword>
<keyword evidence="7" id="KW-0862">Zinc</keyword>
<dbReference type="InterPro" id="IPR006121">
    <property type="entry name" value="HMA_dom"/>
</dbReference>
<evidence type="ECO:0000256" key="1">
    <source>
        <dbReference type="ARBA" id="ARBA00001947"/>
    </source>
</evidence>
<evidence type="ECO:0000256" key="5">
    <source>
        <dbReference type="ARBA" id="ARBA00022499"/>
    </source>
</evidence>
<reference evidence="19" key="2">
    <citation type="submission" date="2025-08" db="UniProtKB">
        <authorList>
            <consortium name="Ensembl"/>
        </authorList>
    </citation>
    <scope>IDENTIFICATION</scope>
</reference>
<dbReference type="FunFam" id="3.30.70.100:FF:000027">
    <property type="entry name" value="Copper chaperone for superoxide dismutase"/>
    <property type="match status" value="1"/>
</dbReference>
<feature type="region of interest" description="Disordered" evidence="17">
    <location>
        <begin position="45"/>
        <end position="182"/>
    </location>
</feature>
<sequence length="485" mass="51237">MPSGNSESGRKSCWYTFCISGSAVLSIGGCLRVLCSIAAAAARSPKTRPGSLRAAKCGSRPPKQPAPRSSRRPEAAGAPAVLLVPLGARTRRYGDDTGKGRGRTLSSRPWPMAARGREDGPEGAEPMSPRGKSVRYGPLWRSKGAEPVGPQPMGGLEGSLPLGGSEWLGPRERGQRSRGSAPSGRLLDFWRLWESCAGPGRWKMASVAAAAAPARAGDSKTACTLEFAVQMSCQSCVDRVRASLRGVAGIQGMEVQLENQSVLVTTTLPSQEVQDLLESTGCQAVLKGMGSHMHQNLGAAVAMIGRPGAVQGVVRFLQVSPKCCLIEGTIDGLEPGPHGLHVHQYGDLTENCASCGDHFNPDGMPHGGPQDAQRHRGDLGNVYAESDGRATFRLEDEQLQVWDIIGRSLVIDAGEDDLGRGGHPLSKITGNSGERLACGIIARSAGLFQNPKQICSCDGLTLWDERGRPIAGEGRKKPPQTPAHL</sequence>
<dbReference type="FunFam" id="2.60.40.200:FF:000004">
    <property type="entry name" value="Copper chaperone for superoxide dismutase"/>
    <property type="match status" value="1"/>
</dbReference>
<comment type="function">
    <text evidence="14">Delivers copper to copper zinc superoxide dismutase (SOD1).</text>
</comment>
<name>A0A7N4Q0Y4_SARHA</name>
<evidence type="ECO:0000313" key="20">
    <source>
        <dbReference type="Proteomes" id="UP000007648"/>
    </source>
</evidence>
<evidence type="ECO:0000256" key="4">
    <source>
        <dbReference type="ARBA" id="ARBA00022490"/>
    </source>
</evidence>
<evidence type="ECO:0000256" key="10">
    <source>
        <dbReference type="ARBA" id="ARBA00023157"/>
    </source>
</evidence>
<dbReference type="CDD" id="cd00371">
    <property type="entry name" value="HMA"/>
    <property type="match status" value="1"/>
</dbReference>
<evidence type="ECO:0000256" key="3">
    <source>
        <dbReference type="ARBA" id="ARBA00004496"/>
    </source>
</evidence>
<comment type="cofactor">
    <cofactor evidence="2">
        <name>Cu(2+)</name>
        <dbReference type="ChEBI" id="CHEBI:29036"/>
    </cofactor>
</comment>
<feature type="domain" description="HMA" evidence="18">
    <location>
        <begin position="222"/>
        <end position="285"/>
    </location>
</feature>
<dbReference type="InterPro" id="IPR036423">
    <property type="entry name" value="SOD-like_Cu/Zn_dom_sf"/>
</dbReference>
<dbReference type="AlphaFoldDB" id="A0A7N4Q0Y4"/>
<keyword evidence="11" id="KW-0143">Chaperone</keyword>
<dbReference type="PANTHER" id="PTHR10003">
    <property type="entry name" value="SUPEROXIDE DISMUTASE CU-ZN -RELATED"/>
    <property type="match status" value="1"/>
</dbReference>
<dbReference type="Ensembl" id="ENSSHAT00000043060.1">
    <property type="protein sequence ID" value="ENSSHAP00000045523.1"/>
    <property type="gene ID" value="ENSSHAG00000026215.1"/>
</dbReference>
<evidence type="ECO:0000313" key="19">
    <source>
        <dbReference type="Ensembl" id="ENSSHAP00000045523.1"/>
    </source>
</evidence>
<keyword evidence="8" id="KW-0832">Ubl conjugation</keyword>
<evidence type="ECO:0000256" key="6">
    <source>
        <dbReference type="ARBA" id="ARBA00022723"/>
    </source>
</evidence>
<comment type="similarity">
    <text evidence="12">In the C-terminal section; belongs to the Cu-Zn superoxide dismutase family.</text>
</comment>
<protein>
    <recommendedName>
        <fullName evidence="16">Copper chaperone for superoxide dismutase</fullName>
    </recommendedName>
    <alternativeName>
        <fullName evidence="13">Superoxide dismutase copper chaperone</fullName>
    </alternativeName>
</protein>
<proteinExistence type="inferred from homology"/>
<evidence type="ECO:0000259" key="18">
    <source>
        <dbReference type="PROSITE" id="PS50846"/>
    </source>
</evidence>
<accession>A0A7N4Q0Y4</accession>
<comment type="subcellular location">
    <subcellularLocation>
        <location evidence="3">Cytoplasm</location>
    </subcellularLocation>
</comment>
<evidence type="ECO:0000256" key="7">
    <source>
        <dbReference type="ARBA" id="ARBA00022833"/>
    </source>
</evidence>
<dbReference type="SUPFAM" id="SSF55008">
    <property type="entry name" value="HMA, heavy metal-associated domain"/>
    <property type="match status" value="1"/>
</dbReference>
<keyword evidence="5" id="KW-1017">Isopeptide bond</keyword>
<feature type="compositionally biased region" description="Low complexity" evidence="17">
    <location>
        <begin position="158"/>
        <end position="168"/>
    </location>
</feature>
<dbReference type="CDD" id="cd00305">
    <property type="entry name" value="Cu-Zn_Superoxide_Dismutase"/>
    <property type="match status" value="1"/>
</dbReference>
<dbReference type="InterPro" id="IPR024134">
    <property type="entry name" value="SOD_Cu/Zn_/chaperone"/>
</dbReference>